<dbReference type="Gene3D" id="3.30.160.60">
    <property type="entry name" value="Classic Zinc Finger"/>
    <property type="match status" value="2"/>
</dbReference>
<dbReference type="PANTHER" id="PTHR23235:SF120">
    <property type="entry name" value="KRUPPEL-LIKE FACTOR 15"/>
    <property type="match status" value="1"/>
</dbReference>
<evidence type="ECO:0000256" key="4">
    <source>
        <dbReference type="PROSITE-ProRule" id="PRU00042"/>
    </source>
</evidence>
<dbReference type="InterPro" id="IPR013087">
    <property type="entry name" value="Znf_C2H2_type"/>
</dbReference>
<dbReference type="GO" id="GO:0008270">
    <property type="term" value="F:zinc ion binding"/>
    <property type="evidence" value="ECO:0007669"/>
    <property type="project" value="UniProtKB-KW"/>
</dbReference>
<evidence type="ECO:0000313" key="7">
    <source>
        <dbReference type="EMBL" id="RPD61300.1"/>
    </source>
</evidence>
<keyword evidence="1" id="KW-0479">Metal-binding</keyword>
<reference evidence="7" key="1">
    <citation type="journal article" date="2018" name="Genome Biol. Evol.">
        <title>Genomics and development of Lentinus tigrinus, a white-rot wood-decaying mushroom with dimorphic fruiting bodies.</title>
        <authorList>
            <person name="Wu B."/>
            <person name="Xu Z."/>
            <person name="Knudson A."/>
            <person name="Carlson A."/>
            <person name="Chen N."/>
            <person name="Kovaka S."/>
            <person name="LaButti K."/>
            <person name="Lipzen A."/>
            <person name="Pennachio C."/>
            <person name="Riley R."/>
            <person name="Schakwitz W."/>
            <person name="Umezawa K."/>
            <person name="Ohm R.A."/>
            <person name="Grigoriev I.V."/>
            <person name="Nagy L.G."/>
            <person name="Gibbons J."/>
            <person name="Hibbett D."/>
        </authorList>
    </citation>
    <scope>NUCLEOTIDE SEQUENCE [LARGE SCALE GENOMIC DNA]</scope>
    <source>
        <strain evidence="7">ALCF2SS1-6</strain>
    </source>
</reference>
<keyword evidence="3" id="KW-0862">Zinc</keyword>
<dbReference type="Proteomes" id="UP000313359">
    <property type="component" value="Unassembled WGS sequence"/>
</dbReference>
<gene>
    <name evidence="7" type="ORF">L227DRAFT_610341</name>
</gene>
<dbReference type="PROSITE" id="PS50157">
    <property type="entry name" value="ZINC_FINGER_C2H2_2"/>
    <property type="match status" value="1"/>
</dbReference>
<feature type="region of interest" description="Disordered" evidence="5">
    <location>
        <begin position="201"/>
        <end position="227"/>
    </location>
</feature>
<feature type="region of interest" description="Disordered" evidence="5">
    <location>
        <begin position="126"/>
        <end position="148"/>
    </location>
</feature>
<keyword evidence="8" id="KW-1185">Reference proteome</keyword>
<evidence type="ECO:0000256" key="2">
    <source>
        <dbReference type="ARBA" id="ARBA00022771"/>
    </source>
</evidence>
<evidence type="ECO:0000313" key="8">
    <source>
        <dbReference type="Proteomes" id="UP000313359"/>
    </source>
</evidence>
<evidence type="ECO:0000256" key="1">
    <source>
        <dbReference type="ARBA" id="ARBA00022723"/>
    </source>
</evidence>
<feature type="domain" description="C2H2-type" evidence="6">
    <location>
        <begin position="289"/>
        <end position="319"/>
    </location>
</feature>
<name>A0A5C2SC22_9APHY</name>
<dbReference type="Pfam" id="PF00096">
    <property type="entry name" value="zf-C2H2"/>
    <property type="match status" value="1"/>
</dbReference>
<dbReference type="PROSITE" id="PS00028">
    <property type="entry name" value="ZINC_FINGER_C2H2_1"/>
    <property type="match status" value="1"/>
</dbReference>
<dbReference type="GO" id="GO:0000978">
    <property type="term" value="F:RNA polymerase II cis-regulatory region sequence-specific DNA binding"/>
    <property type="evidence" value="ECO:0007669"/>
    <property type="project" value="TreeGrafter"/>
</dbReference>
<dbReference type="GO" id="GO:0000981">
    <property type="term" value="F:DNA-binding transcription factor activity, RNA polymerase II-specific"/>
    <property type="evidence" value="ECO:0007669"/>
    <property type="project" value="TreeGrafter"/>
</dbReference>
<dbReference type="AlphaFoldDB" id="A0A5C2SC22"/>
<evidence type="ECO:0000256" key="3">
    <source>
        <dbReference type="ARBA" id="ARBA00022833"/>
    </source>
</evidence>
<organism evidence="7 8">
    <name type="scientific">Lentinus tigrinus ALCF2SS1-6</name>
    <dbReference type="NCBI Taxonomy" id="1328759"/>
    <lineage>
        <taxon>Eukaryota</taxon>
        <taxon>Fungi</taxon>
        <taxon>Dikarya</taxon>
        <taxon>Basidiomycota</taxon>
        <taxon>Agaricomycotina</taxon>
        <taxon>Agaricomycetes</taxon>
        <taxon>Polyporales</taxon>
        <taxon>Polyporaceae</taxon>
        <taxon>Lentinus</taxon>
    </lineage>
</organism>
<evidence type="ECO:0000259" key="6">
    <source>
        <dbReference type="PROSITE" id="PS50157"/>
    </source>
</evidence>
<protein>
    <recommendedName>
        <fullName evidence="6">C2H2-type domain-containing protein</fullName>
    </recommendedName>
</protein>
<keyword evidence="2 4" id="KW-0863">Zinc-finger</keyword>
<dbReference type="InterPro" id="IPR036236">
    <property type="entry name" value="Znf_C2H2_sf"/>
</dbReference>
<dbReference type="SMART" id="SM00355">
    <property type="entry name" value="ZnF_C2H2"/>
    <property type="match status" value="2"/>
</dbReference>
<dbReference type="EMBL" id="ML122262">
    <property type="protein sequence ID" value="RPD61300.1"/>
    <property type="molecule type" value="Genomic_DNA"/>
</dbReference>
<proteinExistence type="predicted"/>
<dbReference type="PANTHER" id="PTHR23235">
    <property type="entry name" value="KRUEPPEL-LIKE TRANSCRIPTION FACTOR"/>
    <property type="match status" value="1"/>
</dbReference>
<accession>A0A5C2SC22</accession>
<sequence>MTYQLGRSVSAHPQPSSGDFDHEFAHFVAQIERLGPDEAAEMRAWLSDELDRTFTPAPLWPEDLFPTPQQDFPSPSFQSSFSLPLVSSTTPAPEEYYCSPADTMYDVPTPRSDTTLLASPVAMVSTEEKNSQGGRVQLPDVPEESTPDQLSEYHWYGFQLHDHDASSVSSADPFMIHGRPIDVRDGEQQCGGLAAAPEDWFHSHPQDVGVSADPSAVASTSTTVPDPEVLALSSKAQKSRRRKAKKTSDISPKKEKKHVCLYEGCSYASDRSDNLKKHVNERHLRLRPFKCEAGGCNETFKRKYDLKGHYQSYHTDLPSLRSLRAKIEDAA</sequence>
<dbReference type="OrthoDB" id="8117402at2759"/>
<dbReference type="SUPFAM" id="SSF57667">
    <property type="entry name" value="beta-beta-alpha zinc fingers"/>
    <property type="match status" value="2"/>
</dbReference>
<evidence type="ECO:0000256" key="5">
    <source>
        <dbReference type="SAM" id="MobiDB-lite"/>
    </source>
</evidence>
<dbReference type="STRING" id="1328759.A0A5C2SC22"/>